<feature type="transmembrane region" description="Helical" evidence="1">
    <location>
        <begin position="259"/>
        <end position="278"/>
    </location>
</feature>
<keyword evidence="1" id="KW-0472">Membrane</keyword>
<gene>
    <name evidence="2" type="ordered locus">Metbo_0399</name>
</gene>
<feature type="transmembrane region" description="Helical" evidence="1">
    <location>
        <begin position="235"/>
        <end position="253"/>
    </location>
</feature>
<dbReference type="GeneID" id="10276836"/>
<evidence type="ECO:0000313" key="3">
    <source>
        <dbReference type="Proteomes" id="UP000007490"/>
    </source>
</evidence>
<accession>F0T929</accession>
<keyword evidence="3" id="KW-1185">Reference proteome</keyword>
<feature type="transmembrane region" description="Helical" evidence="1">
    <location>
        <begin position="192"/>
        <end position="214"/>
    </location>
</feature>
<sequence length="313" mass="35274" precursor="true">MKSGKISSSIIIVTMLVLFISISAVAAHQPRLETGINTSMSNPIIIENPEISQAFYSTLHGSPDYYKISSDVPFKFYLNLLVPQSPGIQADFVSAQVLDTNGNILLTLNGTNSTWEPYFEEFGGDYYLKGPEVTEQLPAGDYYIKIFNAENQGKYNIAVGETESFPIDESLKALVTIPLLKEQFFGKPVTNLFLEFLGLIFALGSTMVLYFMLIKARKSEEITQLTIKVYSLLKPMMWIGILITAVVWFYVMYKDPFNIVGIVNSLIFVVILLLSWYNGRKFATIQLNKLPLFSMTLLVVLWWLFVYASIAVI</sequence>
<organism evidence="2 3">
    <name type="scientific">Methanobacterium lacus (strain AL-21)</name>
    <dbReference type="NCBI Taxonomy" id="877455"/>
    <lineage>
        <taxon>Archaea</taxon>
        <taxon>Methanobacteriati</taxon>
        <taxon>Methanobacteriota</taxon>
        <taxon>Methanomada group</taxon>
        <taxon>Methanobacteria</taxon>
        <taxon>Methanobacteriales</taxon>
        <taxon>Methanobacteriaceae</taxon>
        <taxon>Methanobacterium</taxon>
    </lineage>
</organism>
<dbReference type="EMBL" id="CP002551">
    <property type="protein sequence ID" value="ADZ08651.1"/>
    <property type="molecule type" value="Genomic_DNA"/>
</dbReference>
<proteinExistence type="predicted"/>
<name>F0T929_METLA</name>
<dbReference type="AlphaFoldDB" id="F0T929"/>
<keyword evidence="1" id="KW-1133">Transmembrane helix</keyword>
<evidence type="ECO:0000256" key="1">
    <source>
        <dbReference type="SAM" id="Phobius"/>
    </source>
</evidence>
<dbReference type="STRING" id="877455.Metbo_0399"/>
<dbReference type="Proteomes" id="UP000007490">
    <property type="component" value="Chromosome"/>
</dbReference>
<feature type="transmembrane region" description="Helical" evidence="1">
    <location>
        <begin position="290"/>
        <end position="310"/>
    </location>
</feature>
<reference evidence="2 3" key="2">
    <citation type="journal article" date="2014" name="Int. J. Syst. Evol. Microbiol.">
        <title>Methanobacterium paludis sp. nov. and a novel strain of Methanobacterium lacus isolated from northern peatlands.</title>
        <authorList>
            <person name="Cadillo-Quiroz H."/>
            <person name="Brauer S.L."/>
            <person name="Goodson N."/>
            <person name="Yavitt J.B."/>
            <person name="Zinder S.H."/>
        </authorList>
    </citation>
    <scope>NUCLEOTIDE SEQUENCE [LARGE SCALE GENOMIC DNA]</scope>
    <source>
        <strain evidence="2 3">AL-21</strain>
    </source>
</reference>
<dbReference type="HOGENOM" id="CLU_084675_0_0_2"/>
<reference evidence="3" key="1">
    <citation type="submission" date="2011-02" db="EMBL/GenBank/DDBJ databases">
        <title>Complete sequence of Methanobacterium sp. AL-21.</title>
        <authorList>
            <consortium name="US DOE Joint Genome Institute"/>
            <person name="Lucas S."/>
            <person name="Copeland A."/>
            <person name="Lapidus A."/>
            <person name="Cheng J.-F."/>
            <person name="Goodwin L."/>
            <person name="Pitluck S."/>
            <person name="Chertkov O."/>
            <person name="Detter J.C."/>
            <person name="Han C."/>
            <person name="Tapia R."/>
            <person name="Land M."/>
            <person name="Hauser L."/>
            <person name="Kyrpides N."/>
            <person name="Ivanova N."/>
            <person name="Mikhailova N."/>
            <person name="Pagani I."/>
            <person name="Cadillo-Quiroz H."/>
            <person name="Imachi H."/>
            <person name="Zinder S."/>
            <person name="Liu W."/>
            <person name="Woyke T."/>
        </authorList>
    </citation>
    <scope>NUCLEOTIDE SEQUENCE [LARGE SCALE GENOMIC DNA]</scope>
    <source>
        <strain evidence="3">AL-21</strain>
    </source>
</reference>
<keyword evidence="1" id="KW-0812">Transmembrane</keyword>
<dbReference type="RefSeq" id="WP_013644002.1">
    <property type="nucleotide sequence ID" value="NC_015216.1"/>
</dbReference>
<dbReference type="KEGG" id="mel:Metbo_0399"/>
<evidence type="ECO:0000313" key="2">
    <source>
        <dbReference type="EMBL" id="ADZ08651.1"/>
    </source>
</evidence>
<dbReference type="Gene3D" id="2.60.120.380">
    <property type="match status" value="1"/>
</dbReference>
<protein>
    <submittedName>
        <fullName evidence="2">Uncharacterized protein</fullName>
    </submittedName>
</protein>
<dbReference type="eggNOG" id="arCOG03622">
    <property type="taxonomic scope" value="Archaea"/>
</dbReference>